<dbReference type="SUPFAM" id="SSF100879">
    <property type="entry name" value="Lesion bypass DNA polymerase (Y-family), little finger domain"/>
    <property type="match status" value="1"/>
</dbReference>
<dbReference type="CDD" id="cd03586">
    <property type="entry name" value="PolY_Pol_IV_kappa"/>
    <property type="match status" value="1"/>
</dbReference>
<dbReference type="Pfam" id="PF00817">
    <property type="entry name" value="IMS"/>
    <property type="match status" value="1"/>
</dbReference>
<evidence type="ECO:0000256" key="11">
    <source>
        <dbReference type="HAMAP-Rule" id="MF_01113"/>
    </source>
</evidence>
<dbReference type="Gene3D" id="3.30.1490.100">
    <property type="entry name" value="DNA polymerase, Y-family, little finger domain"/>
    <property type="match status" value="1"/>
</dbReference>
<dbReference type="FunFam" id="3.30.1490.100:FF:000004">
    <property type="entry name" value="DNA polymerase IV"/>
    <property type="match status" value="1"/>
</dbReference>
<evidence type="ECO:0000256" key="6">
    <source>
        <dbReference type="ARBA" id="ARBA00022763"/>
    </source>
</evidence>
<dbReference type="GO" id="GO:0006261">
    <property type="term" value="P:DNA-templated DNA replication"/>
    <property type="evidence" value="ECO:0007669"/>
    <property type="project" value="UniProtKB-UniRule"/>
</dbReference>
<dbReference type="GO" id="GO:0003684">
    <property type="term" value="F:damaged DNA binding"/>
    <property type="evidence" value="ECO:0007669"/>
    <property type="project" value="InterPro"/>
</dbReference>
<dbReference type="Pfam" id="PF11799">
    <property type="entry name" value="IMS_C"/>
    <property type="match status" value="1"/>
</dbReference>
<dbReference type="InterPro" id="IPR036775">
    <property type="entry name" value="DNA_pol_Y-fam_lit_finger_sf"/>
</dbReference>
<feature type="active site" evidence="11">
    <location>
        <position position="116"/>
    </location>
</feature>
<evidence type="ECO:0000256" key="9">
    <source>
        <dbReference type="ARBA" id="ARBA00023204"/>
    </source>
</evidence>
<sequence>MKLIFHVDMDSFFSAVEVRENPELRGLPVVVGGHKAGEEKAVEEPDKRIRGVVSTCSYEAREYGVHSAMPISQAYKLCPDAKFLPVNMPLYKRVSRELMAILRKHADKIEQVSIDEAFLDVSTKVHDWNSAREYARMIKREILEKEGLTCSVGIAPNKTIAKIASDFVKPDGLTVVEEVKAREFLTPLPVKKIPGVGPKTEETLKRMGIEQVGQLASCDVQKLVAKLGKYGTRLHLIANGIDESEVEEEWERKSLSRERTFAEDTRDASVLNDYVDGLAEEVYNAIKREGFVFKTVAIKVKFEDFVICTRAKTLKSFHSELSTLRKAAKELMAEFSAGKGNGKGKRIRLVGVRVSNLGVVDERQRKIV</sequence>
<protein>
    <recommendedName>
        <fullName evidence="11">DNA polymerase IV</fullName>
        <shortName evidence="11">Pol IV</shortName>
        <ecNumber evidence="11">2.7.7.7</ecNumber>
    </recommendedName>
</protein>
<feature type="site" description="Substrate discrimination" evidence="11">
    <location>
        <position position="13"/>
    </location>
</feature>
<keyword evidence="6 11" id="KW-0227">DNA damage</keyword>
<keyword evidence="5 11" id="KW-0479">Metal-binding</keyword>
<keyword evidence="3 11" id="KW-0548">Nucleotidyltransferase</keyword>
<dbReference type="SUPFAM" id="SSF56672">
    <property type="entry name" value="DNA/RNA polymerases"/>
    <property type="match status" value="1"/>
</dbReference>
<keyword evidence="8 11" id="KW-0239">DNA-directed DNA polymerase</keyword>
<dbReference type="Pfam" id="PF11798">
    <property type="entry name" value="IMS_HHH"/>
    <property type="match status" value="1"/>
</dbReference>
<dbReference type="InterPro" id="IPR024728">
    <property type="entry name" value="PolY_HhH_motif"/>
</dbReference>
<dbReference type="Gene3D" id="3.30.70.270">
    <property type="match status" value="1"/>
</dbReference>
<comment type="similarity">
    <text evidence="1 11">Belongs to the DNA polymerase type-Y family.</text>
</comment>
<keyword evidence="2 11" id="KW-0808">Transferase</keyword>
<dbReference type="GO" id="GO:0006281">
    <property type="term" value="P:DNA repair"/>
    <property type="evidence" value="ECO:0007669"/>
    <property type="project" value="UniProtKB-UniRule"/>
</dbReference>
<keyword evidence="11" id="KW-0963">Cytoplasm</keyword>
<dbReference type="PANTHER" id="PTHR11076:SF33">
    <property type="entry name" value="DNA POLYMERASE KAPPA"/>
    <property type="match status" value="1"/>
</dbReference>
<evidence type="ECO:0000313" key="13">
    <source>
        <dbReference type="EMBL" id="QNO52696.1"/>
    </source>
</evidence>
<gene>
    <name evidence="11 13" type="primary">dbh</name>
    <name evidence="13" type="ORF">JLLPAJDC_00006</name>
</gene>
<dbReference type="InterPro" id="IPR001126">
    <property type="entry name" value="UmuC"/>
</dbReference>
<evidence type="ECO:0000256" key="1">
    <source>
        <dbReference type="ARBA" id="ARBA00010945"/>
    </source>
</evidence>
<dbReference type="InterPro" id="IPR050116">
    <property type="entry name" value="DNA_polymerase-Y"/>
</dbReference>
<dbReference type="GO" id="GO:0003887">
    <property type="term" value="F:DNA-directed DNA polymerase activity"/>
    <property type="evidence" value="ECO:0007669"/>
    <property type="project" value="UniProtKB-UniRule"/>
</dbReference>
<keyword evidence="9 11" id="KW-0234">DNA repair</keyword>
<accession>A0A7G9YXG2</accession>
<evidence type="ECO:0000256" key="8">
    <source>
        <dbReference type="ARBA" id="ARBA00022932"/>
    </source>
</evidence>
<name>A0A7G9YXG2_9EURY</name>
<dbReference type="InterPro" id="IPR043128">
    <property type="entry name" value="Rev_trsase/Diguanyl_cyclase"/>
</dbReference>
<evidence type="ECO:0000256" key="5">
    <source>
        <dbReference type="ARBA" id="ARBA00022723"/>
    </source>
</evidence>
<comment type="function">
    <text evidence="11">Poorly processive, error-prone DNA polymerase involved in untargeted mutagenesis. Copies undamaged DNA at stalled replication forks, which arise in vivo from mismatched or misaligned primer ends. These misaligned primers can be extended by PolIV. Exhibits no 3'-5' exonuclease (proofreading) activity. May be involved in translesional synthesis.</text>
</comment>
<dbReference type="InterPro" id="IPR043502">
    <property type="entry name" value="DNA/RNA_pol_sf"/>
</dbReference>
<dbReference type="Gene3D" id="1.10.150.20">
    <property type="entry name" value="5' to 3' exonuclease, C-terminal subdomain"/>
    <property type="match status" value="1"/>
</dbReference>
<dbReference type="Gene3D" id="3.40.1170.60">
    <property type="match status" value="1"/>
</dbReference>
<dbReference type="GO" id="GO:0005737">
    <property type="term" value="C:cytoplasm"/>
    <property type="evidence" value="ECO:0007669"/>
    <property type="project" value="UniProtKB-SubCell"/>
</dbReference>
<evidence type="ECO:0000256" key="10">
    <source>
        <dbReference type="ARBA" id="ARBA00049244"/>
    </source>
</evidence>
<keyword evidence="4 11" id="KW-0235">DNA replication</keyword>
<feature type="binding site" evidence="11">
    <location>
        <position position="115"/>
    </location>
    <ligand>
        <name>Mg(2+)</name>
        <dbReference type="ChEBI" id="CHEBI:18420"/>
    </ligand>
</feature>
<dbReference type="InterPro" id="IPR017961">
    <property type="entry name" value="DNA_pol_Y-fam_little_finger"/>
</dbReference>
<feature type="domain" description="UmuC" evidence="12">
    <location>
        <begin position="4"/>
        <end position="197"/>
    </location>
</feature>
<evidence type="ECO:0000256" key="3">
    <source>
        <dbReference type="ARBA" id="ARBA00022695"/>
    </source>
</evidence>
<comment type="cofactor">
    <cofactor evidence="11">
        <name>Mg(2+)</name>
        <dbReference type="ChEBI" id="CHEBI:18420"/>
    </cofactor>
    <text evidence="11">Binds 2 magnesium ions per subunit.</text>
</comment>
<evidence type="ECO:0000256" key="7">
    <source>
        <dbReference type="ARBA" id="ARBA00022842"/>
    </source>
</evidence>
<keyword evidence="11" id="KW-0238">DNA-binding</keyword>
<comment type="subcellular location">
    <subcellularLocation>
        <location evidence="11">Cytoplasm</location>
    </subcellularLocation>
</comment>
<dbReference type="HAMAP" id="MF_01113">
    <property type="entry name" value="DNApol_IV"/>
    <property type="match status" value="1"/>
</dbReference>
<comment type="catalytic activity">
    <reaction evidence="10 11">
        <text>DNA(n) + a 2'-deoxyribonucleoside 5'-triphosphate = DNA(n+1) + diphosphate</text>
        <dbReference type="Rhea" id="RHEA:22508"/>
        <dbReference type="Rhea" id="RHEA-COMP:17339"/>
        <dbReference type="Rhea" id="RHEA-COMP:17340"/>
        <dbReference type="ChEBI" id="CHEBI:33019"/>
        <dbReference type="ChEBI" id="CHEBI:61560"/>
        <dbReference type="ChEBI" id="CHEBI:173112"/>
        <dbReference type="EC" id="2.7.7.7"/>
    </reaction>
</comment>
<keyword evidence="7 11" id="KW-0460">Magnesium</keyword>
<organism evidence="13">
    <name type="scientific">Candidatus Methanophagaceae archaeon ANME-1 ERB6</name>
    <dbReference type="NCBI Taxonomy" id="2759912"/>
    <lineage>
        <taxon>Archaea</taxon>
        <taxon>Methanobacteriati</taxon>
        <taxon>Methanobacteriota</taxon>
        <taxon>Stenosarchaea group</taxon>
        <taxon>Methanomicrobia</taxon>
        <taxon>Candidatus Methanophagales</taxon>
        <taxon>Candidatus Methanophagaceae</taxon>
    </lineage>
</organism>
<proteinExistence type="inferred from homology"/>
<dbReference type="PROSITE" id="PS50173">
    <property type="entry name" value="UMUC"/>
    <property type="match status" value="1"/>
</dbReference>
<dbReference type="NCBIfam" id="NF002677">
    <property type="entry name" value="PRK02406.1"/>
    <property type="match status" value="1"/>
</dbReference>
<evidence type="ECO:0000259" key="12">
    <source>
        <dbReference type="PROSITE" id="PS50173"/>
    </source>
</evidence>
<dbReference type="PANTHER" id="PTHR11076">
    <property type="entry name" value="DNA REPAIR POLYMERASE UMUC / TRANSFERASE FAMILY MEMBER"/>
    <property type="match status" value="1"/>
</dbReference>
<comment type="subunit">
    <text evidence="11">Monomer.</text>
</comment>
<dbReference type="InterPro" id="IPR022880">
    <property type="entry name" value="DNApol_IV"/>
</dbReference>
<evidence type="ECO:0000256" key="2">
    <source>
        <dbReference type="ARBA" id="ARBA00022679"/>
    </source>
</evidence>
<evidence type="ECO:0000256" key="4">
    <source>
        <dbReference type="ARBA" id="ARBA00022705"/>
    </source>
</evidence>
<dbReference type="EC" id="2.7.7.7" evidence="11"/>
<dbReference type="AlphaFoldDB" id="A0A7G9YXG2"/>
<dbReference type="GO" id="GO:0000287">
    <property type="term" value="F:magnesium ion binding"/>
    <property type="evidence" value="ECO:0007669"/>
    <property type="project" value="UniProtKB-UniRule"/>
</dbReference>
<keyword evidence="11" id="KW-0515">Mutator protein</keyword>
<dbReference type="GO" id="GO:0042276">
    <property type="term" value="P:error-prone translesion synthesis"/>
    <property type="evidence" value="ECO:0007669"/>
    <property type="project" value="TreeGrafter"/>
</dbReference>
<dbReference type="EMBL" id="MT631519">
    <property type="protein sequence ID" value="QNO52696.1"/>
    <property type="molecule type" value="Genomic_DNA"/>
</dbReference>
<reference evidence="13" key="1">
    <citation type="submission" date="2020-06" db="EMBL/GenBank/DDBJ databases">
        <title>Unique genomic features of the anaerobic methanotrophic archaea.</title>
        <authorList>
            <person name="Chadwick G.L."/>
            <person name="Skennerton C.T."/>
            <person name="Laso-Perez R."/>
            <person name="Leu A.O."/>
            <person name="Speth D.R."/>
            <person name="Yu H."/>
            <person name="Morgan-Lang C."/>
            <person name="Hatzenpichler R."/>
            <person name="Goudeau D."/>
            <person name="Malmstrom R."/>
            <person name="Brazelton W.J."/>
            <person name="Woyke T."/>
            <person name="Hallam S.J."/>
            <person name="Tyson G.W."/>
            <person name="Wegener G."/>
            <person name="Boetius A."/>
            <person name="Orphan V."/>
        </authorList>
    </citation>
    <scope>NUCLEOTIDE SEQUENCE</scope>
</reference>
<feature type="binding site" evidence="11">
    <location>
        <position position="8"/>
    </location>
    <ligand>
        <name>Mg(2+)</name>
        <dbReference type="ChEBI" id="CHEBI:18420"/>
    </ligand>
</feature>